<protein>
    <recommendedName>
        <fullName evidence="3">HD domain-containing protein</fullName>
    </recommendedName>
</protein>
<dbReference type="PANTHER" id="PTHR43061">
    <property type="entry name" value="GTP DIPHOSPHOKINASE RSH1, CHLOROPLASTIC-RELATED"/>
    <property type="match status" value="1"/>
</dbReference>
<comment type="caution">
    <text evidence="1">The sequence shown here is derived from an EMBL/GenBank/DDBJ whole genome shotgun (WGS) entry which is preliminary data.</text>
</comment>
<evidence type="ECO:0000313" key="1">
    <source>
        <dbReference type="EMBL" id="GBG72585.1"/>
    </source>
</evidence>
<dbReference type="CDD" id="cd00077">
    <property type="entry name" value="HDc"/>
    <property type="match status" value="1"/>
</dbReference>
<dbReference type="Gramene" id="GBG72585">
    <property type="protein sequence ID" value="GBG72585"/>
    <property type="gene ID" value="CBR_g12157"/>
</dbReference>
<dbReference type="OrthoDB" id="1682893at2759"/>
<dbReference type="Pfam" id="PF13328">
    <property type="entry name" value="HD_4"/>
    <property type="match status" value="1"/>
</dbReference>
<dbReference type="Gene3D" id="1.10.3210.10">
    <property type="entry name" value="Hypothetical protein af1432"/>
    <property type="match status" value="1"/>
</dbReference>
<evidence type="ECO:0000313" key="2">
    <source>
        <dbReference type="Proteomes" id="UP000265515"/>
    </source>
</evidence>
<proteinExistence type="predicted"/>
<reference evidence="1 2" key="1">
    <citation type="journal article" date="2018" name="Cell">
        <title>The Chara Genome: Secondary Complexity and Implications for Plant Terrestrialization.</title>
        <authorList>
            <person name="Nishiyama T."/>
            <person name="Sakayama H."/>
            <person name="Vries J.D."/>
            <person name="Buschmann H."/>
            <person name="Saint-Marcoux D."/>
            <person name="Ullrich K.K."/>
            <person name="Haas F.B."/>
            <person name="Vanderstraeten L."/>
            <person name="Becker D."/>
            <person name="Lang D."/>
            <person name="Vosolsobe S."/>
            <person name="Rombauts S."/>
            <person name="Wilhelmsson P.K.I."/>
            <person name="Janitza P."/>
            <person name="Kern R."/>
            <person name="Heyl A."/>
            <person name="Rumpler F."/>
            <person name="Villalobos L.I.A.C."/>
            <person name="Clay J.M."/>
            <person name="Skokan R."/>
            <person name="Toyoda A."/>
            <person name="Suzuki Y."/>
            <person name="Kagoshima H."/>
            <person name="Schijlen E."/>
            <person name="Tajeshwar N."/>
            <person name="Catarino B."/>
            <person name="Hetherington A.J."/>
            <person name="Saltykova A."/>
            <person name="Bonnot C."/>
            <person name="Breuninger H."/>
            <person name="Symeonidi A."/>
            <person name="Radhakrishnan G.V."/>
            <person name="Van Nieuwerburgh F."/>
            <person name="Deforce D."/>
            <person name="Chang C."/>
            <person name="Karol K.G."/>
            <person name="Hedrich R."/>
            <person name="Ulvskov P."/>
            <person name="Glockner G."/>
            <person name="Delwiche C.F."/>
            <person name="Petrasek J."/>
            <person name="Van de Peer Y."/>
            <person name="Friml J."/>
            <person name="Beilby M."/>
            <person name="Dolan L."/>
            <person name="Kohara Y."/>
            <person name="Sugano S."/>
            <person name="Fujiyama A."/>
            <person name="Delaux P.-M."/>
            <person name="Quint M."/>
            <person name="TheiBen G."/>
            <person name="Hagemann M."/>
            <person name="Harholt J."/>
            <person name="Dunand C."/>
            <person name="Zachgo S."/>
            <person name="Langdale J."/>
            <person name="Maumus F."/>
            <person name="Straeten D.V.D."/>
            <person name="Gould S.B."/>
            <person name="Rensing S.A."/>
        </authorList>
    </citation>
    <scope>NUCLEOTIDE SEQUENCE [LARGE SCALE GENOMIC DNA]</scope>
    <source>
        <strain evidence="1 2">S276</strain>
    </source>
</reference>
<keyword evidence="2" id="KW-1185">Reference proteome</keyword>
<dbReference type="AlphaFoldDB" id="A0A388KR99"/>
<gene>
    <name evidence="1" type="ORF">CBR_g12157</name>
</gene>
<dbReference type="Proteomes" id="UP000265515">
    <property type="component" value="Unassembled WGS sequence"/>
</dbReference>
<accession>A0A388KR99</accession>
<dbReference type="PANTHER" id="PTHR43061:SF1">
    <property type="entry name" value="GTP DIPHOSPHOKINASE RSH1, CHLOROPLASTIC-RELATED"/>
    <property type="match status" value="1"/>
</dbReference>
<dbReference type="SUPFAM" id="SSF109604">
    <property type="entry name" value="HD-domain/PDEase-like"/>
    <property type="match status" value="1"/>
</dbReference>
<dbReference type="InterPro" id="IPR003607">
    <property type="entry name" value="HD/PDEase_dom"/>
</dbReference>
<sequence>MDCETIVAGLLHDTVEDTMLVTFEGIEDQFGTVVRRIVEGETKVSKMGKMHTQNSCDVKADDLRQMFLAMTEEVRVIIVKLADRLHNMRTLSHMPSRKQV</sequence>
<name>A0A388KR99_CHABU</name>
<evidence type="ECO:0008006" key="3">
    <source>
        <dbReference type="Google" id="ProtNLM"/>
    </source>
</evidence>
<dbReference type="EMBL" id="BFEA01000168">
    <property type="protein sequence ID" value="GBG72585.1"/>
    <property type="molecule type" value="Genomic_DNA"/>
</dbReference>
<dbReference type="STRING" id="69332.A0A388KR99"/>
<organism evidence="1 2">
    <name type="scientific">Chara braunii</name>
    <name type="common">Braun's stonewort</name>
    <dbReference type="NCBI Taxonomy" id="69332"/>
    <lineage>
        <taxon>Eukaryota</taxon>
        <taxon>Viridiplantae</taxon>
        <taxon>Streptophyta</taxon>
        <taxon>Charophyceae</taxon>
        <taxon>Charales</taxon>
        <taxon>Characeae</taxon>
        <taxon>Chara</taxon>
    </lineage>
</organism>